<gene>
    <name evidence="2" type="ORF">HKBW3S43_01108</name>
</gene>
<dbReference type="EMBL" id="BLSB01000081">
    <property type="protein sequence ID" value="GFP35316.1"/>
    <property type="molecule type" value="Genomic_DNA"/>
</dbReference>
<feature type="non-terminal residue" evidence="2">
    <location>
        <position position="1"/>
    </location>
</feature>
<reference evidence="2 3" key="1">
    <citation type="journal article" date="2020" name="Front. Microbiol.">
        <title>Single-cell genomics of novel Actinobacteria with the Wood-Ljungdahl pathway discovered in a serpentinizing system.</title>
        <authorList>
            <person name="Merino N."/>
            <person name="Kawai M."/>
            <person name="Boyd E.S."/>
            <person name="Colman D.R."/>
            <person name="McGlynn S.E."/>
            <person name="Nealson K.H."/>
            <person name="Kurokawa K."/>
            <person name="Hongoh Y."/>
        </authorList>
    </citation>
    <scope>NUCLEOTIDE SEQUENCE [LARGE SCALE GENOMIC DNA]</scope>
    <source>
        <strain evidence="2 3">S43</strain>
    </source>
</reference>
<protein>
    <recommendedName>
        <fullName evidence="1">Aldehyde ferredoxin oxidoreductase C-terminal domain-containing protein</fullName>
    </recommendedName>
</protein>
<organism evidence="2 3">
    <name type="scientific">Candidatus Hakubella thermalkaliphila</name>
    <dbReference type="NCBI Taxonomy" id="2754717"/>
    <lineage>
        <taxon>Bacteria</taxon>
        <taxon>Bacillati</taxon>
        <taxon>Actinomycetota</taxon>
        <taxon>Actinomycetota incertae sedis</taxon>
        <taxon>Candidatus Hakubellales</taxon>
        <taxon>Candidatus Hakubellaceae</taxon>
        <taxon>Candidatus Hakubella</taxon>
    </lineage>
</organism>
<dbReference type="GO" id="GO:0051536">
    <property type="term" value="F:iron-sulfur cluster binding"/>
    <property type="evidence" value="ECO:0007669"/>
    <property type="project" value="InterPro"/>
</dbReference>
<comment type="caution">
    <text evidence="2">The sequence shown here is derived from an EMBL/GenBank/DDBJ whole genome shotgun (WGS) entry which is preliminary data.</text>
</comment>
<dbReference type="GO" id="GO:0009055">
    <property type="term" value="F:electron transfer activity"/>
    <property type="evidence" value="ECO:0007669"/>
    <property type="project" value="InterPro"/>
</dbReference>
<dbReference type="AlphaFoldDB" id="A0A6V8PW72"/>
<dbReference type="RefSeq" id="WP_176229939.1">
    <property type="nucleotide sequence ID" value="NZ_BLSB01000081.1"/>
</dbReference>
<dbReference type="InterPro" id="IPR001203">
    <property type="entry name" value="OxRdtase_Ald_Fedxn_C"/>
</dbReference>
<dbReference type="InterPro" id="IPR036021">
    <property type="entry name" value="Tungsten_al_ferr_oxy-like_C"/>
</dbReference>
<dbReference type="Proteomes" id="UP000576480">
    <property type="component" value="Unassembled WGS sequence"/>
</dbReference>
<dbReference type="GO" id="GO:0016625">
    <property type="term" value="F:oxidoreductase activity, acting on the aldehyde or oxo group of donors, iron-sulfur protein as acceptor"/>
    <property type="evidence" value="ECO:0007669"/>
    <property type="project" value="InterPro"/>
</dbReference>
<dbReference type="InterPro" id="IPR013985">
    <property type="entry name" value="Ald_Fedxn_OxRdtase_dom3"/>
</dbReference>
<dbReference type="Pfam" id="PF01314">
    <property type="entry name" value="AFOR_C"/>
    <property type="match status" value="1"/>
</dbReference>
<evidence type="ECO:0000313" key="2">
    <source>
        <dbReference type="EMBL" id="GFP35316.1"/>
    </source>
</evidence>
<dbReference type="Gene3D" id="1.10.599.10">
    <property type="entry name" value="Aldehyde Ferredoxin Oxidoreductase Protein, subunit A, domain 3"/>
    <property type="match status" value="1"/>
</dbReference>
<evidence type="ECO:0000313" key="3">
    <source>
        <dbReference type="Proteomes" id="UP000576480"/>
    </source>
</evidence>
<feature type="domain" description="Aldehyde ferredoxin oxidoreductase C-terminal" evidence="1">
    <location>
        <begin position="19"/>
        <end position="67"/>
    </location>
</feature>
<evidence type="ECO:0000259" key="1">
    <source>
        <dbReference type="Pfam" id="PF01314"/>
    </source>
</evidence>
<proteinExistence type="predicted"/>
<accession>A0A6V8PW72</accession>
<sequence>PITHFLYLYLYRRKWEKSQKDPLIGGRAQGKVLSEEDLETMLQTYYELRGWDKEGVPTQKKLSSLGLADL</sequence>
<name>A0A6V8PW72_9ACTN</name>
<dbReference type="SUPFAM" id="SSF48310">
    <property type="entry name" value="Aldehyde ferredoxin oxidoreductase, C-terminal domains"/>
    <property type="match status" value="1"/>
</dbReference>